<evidence type="ECO:0000313" key="1">
    <source>
        <dbReference type="EMBL" id="KAG2907576.1"/>
    </source>
</evidence>
<comment type="caution">
    <text evidence="1">The sequence shown here is derived from an EMBL/GenBank/DDBJ whole genome shotgun (WGS) entry which is preliminary data.</text>
</comment>
<reference evidence="1" key="1">
    <citation type="submission" date="2018-10" db="EMBL/GenBank/DDBJ databases">
        <title>Effector identification in a new, highly contiguous assembly of the strawberry crown rot pathogen Phytophthora cactorum.</title>
        <authorList>
            <person name="Armitage A.D."/>
            <person name="Nellist C.F."/>
            <person name="Bates H."/>
            <person name="Vickerstaff R.J."/>
            <person name="Harrison R.J."/>
        </authorList>
    </citation>
    <scope>NUCLEOTIDE SEQUENCE</scope>
    <source>
        <strain evidence="1">4032</strain>
        <strain evidence="2">P415</strain>
    </source>
</reference>
<dbReference type="EMBL" id="RCMI01000508">
    <property type="protein sequence ID" value="KAG2907576.1"/>
    <property type="molecule type" value="Genomic_DNA"/>
</dbReference>
<gene>
    <name evidence="1" type="ORF">PC115_g13883</name>
    <name evidence="2" type="ORF">PC118_g13988</name>
</gene>
<dbReference type="Proteomes" id="UP000774804">
    <property type="component" value="Unassembled WGS sequence"/>
</dbReference>
<evidence type="ECO:0000313" key="3">
    <source>
        <dbReference type="Proteomes" id="UP000774804"/>
    </source>
</evidence>
<evidence type="ECO:0000313" key="2">
    <source>
        <dbReference type="EMBL" id="KAG2975327.1"/>
    </source>
</evidence>
<dbReference type="AlphaFoldDB" id="A0A8T1BPY1"/>
<accession>A0A8T1BPY1</accession>
<organism evidence="1 3">
    <name type="scientific">Phytophthora cactorum</name>
    <dbReference type="NCBI Taxonomy" id="29920"/>
    <lineage>
        <taxon>Eukaryota</taxon>
        <taxon>Sar</taxon>
        <taxon>Stramenopiles</taxon>
        <taxon>Oomycota</taxon>
        <taxon>Peronosporomycetes</taxon>
        <taxon>Peronosporales</taxon>
        <taxon>Peronosporaceae</taxon>
        <taxon>Phytophthora</taxon>
    </lineage>
</organism>
<sequence>MGFTQTAITVVSEDPYFEAYTFENLLDAPLEGNPVETTTLMRENQLSA</sequence>
<name>A0A8T1BPY1_9STRA</name>
<proteinExistence type="predicted"/>
<dbReference type="Proteomes" id="UP000697107">
    <property type="component" value="Unassembled WGS sequence"/>
</dbReference>
<dbReference type="EMBL" id="RCML01000497">
    <property type="protein sequence ID" value="KAG2975327.1"/>
    <property type="molecule type" value="Genomic_DNA"/>
</dbReference>
<protein>
    <submittedName>
        <fullName evidence="1">Uncharacterized protein</fullName>
    </submittedName>
</protein>